<feature type="chain" id="PRO_5012511724" description="Gamma-glutamyl kinase" evidence="1">
    <location>
        <begin position="18"/>
        <end position="207"/>
    </location>
</feature>
<dbReference type="EMBL" id="FXYE01000001">
    <property type="protein sequence ID" value="SMX34790.1"/>
    <property type="molecule type" value="Genomic_DNA"/>
</dbReference>
<protein>
    <recommendedName>
        <fullName evidence="4">Gamma-glutamyl kinase</fullName>
    </recommendedName>
</protein>
<accession>A0A238JVW7</accession>
<keyword evidence="1" id="KW-0732">Signal</keyword>
<evidence type="ECO:0008006" key="4">
    <source>
        <dbReference type="Google" id="ProtNLM"/>
    </source>
</evidence>
<gene>
    <name evidence="2" type="ORF">COL8621_01490</name>
</gene>
<keyword evidence="3" id="KW-1185">Reference proteome</keyword>
<feature type="signal peptide" evidence="1">
    <location>
        <begin position="1"/>
        <end position="17"/>
    </location>
</feature>
<reference evidence="3" key="1">
    <citation type="submission" date="2017-05" db="EMBL/GenBank/DDBJ databases">
        <authorList>
            <person name="Rodrigo-Torres L."/>
            <person name="Arahal R. D."/>
            <person name="Lucena T."/>
        </authorList>
    </citation>
    <scope>NUCLEOTIDE SEQUENCE [LARGE SCALE GENOMIC DNA]</scope>
    <source>
        <strain evidence="3">CECT 8621</strain>
    </source>
</reference>
<sequence>MGLCAMMVFWKAQLAMLAVPKTGTQAYESLLGSRADMVIRHPSNAKHMAARRFKQKFLPAVTNAGANKIRTLAVMREPIDWLGSWFRYRSRDAIAGRSNSTAEVDFNTFVEGYLSENQPDWASVGSQARFVSDGSGKVVIDHLFDYRDQEGLQNFLSEKLGFLVETPPQINVSPSRPLDLSDELRERLLIERAEDFQLYERLRNGGL</sequence>
<evidence type="ECO:0000313" key="3">
    <source>
        <dbReference type="Proteomes" id="UP000202922"/>
    </source>
</evidence>
<evidence type="ECO:0000256" key="1">
    <source>
        <dbReference type="SAM" id="SignalP"/>
    </source>
</evidence>
<proteinExistence type="predicted"/>
<evidence type="ECO:0000313" key="2">
    <source>
        <dbReference type="EMBL" id="SMX34790.1"/>
    </source>
</evidence>
<organism evidence="2 3">
    <name type="scientific">Actibacterium lipolyticum</name>
    <dbReference type="NCBI Taxonomy" id="1524263"/>
    <lineage>
        <taxon>Bacteria</taxon>
        <taxon>Pseudomonadati</taxon>
        <taxon>Pseudomonadota</taxon>
        <taxon>Alphaproteobacteria</taxon>
        <taxon>Rhodobacterales</taxon>
        <taxon>Roseobacteraceae</taxon>
        <taxon>Actibacterium</taxon>
    </lineage>
</organism>
<dbReference type="SUPFAM" id="SSF52540">
    <property type="entry name" value="P-loop containing nucleoside triphosphate hydrolases"/>
    <property type="match status" value="1"/>
</dbReference>
<dbReference type="AlphaFoldDB" id="A0A238JVW7"/>
<dbReference type="InterPro" id="IPR027417">
    <property type="entry name" value="P-loop_NTPase"/>
</dbReference>
<name>A0A238JVW7_9RHOB</name>
<dbReference type="Proteomes" id="UP000202922">
    <property type="component" value="Unassembled WGS sequence"/>
</dbReference>